<keyword evidence="6" id="KW-0547">Nucleotide-binding</keyword>
<dbReference type="Gene3D" id="3.40.50.620">
    <property type="entry name" value="HUPs"/>
    <property type="match status" value="1"/>
</dbReference>
<dbReference type="GO" id="GO:0005829">
    <property type="term" value="C:cytosol"/>
    <property type="evidence" value="ECO:0007669"/>
    <property type="project" value="TreeGrafter"/>
</dbReference>
<keyword evidence="4 10" id="KW-0436">Ligase</keyword>
<comment type="pathway">
    <text evidence="1">Cofactor biosynthesis; (R)-pantothenate biosynthesis; (R)-pantothenate from (R)-pantoate and beta-alanine: step 1/1.</text>
</comment>
<accession>A0AAE4NKG0</accession>
<keyword evidence="5" id="KW-0566">Pantothenate biosynthesis</keyword>
<evidence type="ECO:0000256" key="2">
    <source>
        <dbReference type="ARBA" id="ARBA00009256"/>
    </source>
</evidence>
<feature type="region of interest" description="Disordered" evidence="9">
    <location>
        <begin position="275"/>
        <end position="300"/>
    </location>
</feature>
<sequence>MSLELGNATVISKIERIRMVGSAFHKTGRPVAFVPLTTGVHAGHIALVRAAKRIRGAVTVVALQSPREEDLELLRAEGVDIVWNYSVETLWPHGRRIAVSPANAEATLEPELSKDATLYLALILTLSPTDVLLGEKDYELLLAIHHAVQDFHLGVRVQGVPAVRMPDGVVMSLRNTNVPAAVREQAAALSAALTAGAHAAEAGAEQVREVAAEVLSAAGVEPEYLEVRGRDLGNPPAEGDARLLVAATIGGVRLIDNVGLPLGIGFNNIEEHEAKAELEREQQRALQRAQGTASQQLSED</sequence>
<dbReference type="Pfam" id="PF02569">
    <property type="entry name" value="Pantoate_ligase"/>
    <property type="match status" value="1"/>
</dbReference>
<dbReference type="EC" id="6.3.2.1" evidence="3"/>
<dbReference type="GO" id="GO:0005524">
    <property type="term" value="F:ATP binding"/>
    <property type="evidence" value="ECO:0007669"/>
    <property type="project" value="UniProtKB-KW"/>
</dbReference>
<dbReference type="InterPro" id="IPR003721">
    <property type="entry name" value="Pantoate_ligase"/>
</dbReference>
<evidence type="ECO:0000256" key="4">
    <source>
        <dbReference type="ARBA" id="ARBA00022598"/>
    </source>
</evidence>
<gene>
    <name evidence="10" type="ORF">RAE03_05630</name>
</gene>
<dbReference type="PANTHER" id="PTHR21299">
    <property type="entry name" value="CYTIDYLATE KINASE/PANTOATE-BETA-ALANINE LIGASE"/>
    <property type="match status" value="1"/>
</dbReference>
<evidence type="ECO:0000256" key="7">
    <source>
        <dbReference type="ARBA" id="ARBA00022840"/>
    </source>
</evidence>
<evidence type="ECO:0000313" key="11">
    <source>
        <dbReference type="Proteomes" id="UP001185706"/>
    </source>
</evidence>
<dbReference type="PANTHER" id="PTHR21299:SF1">
    <property type="entry name" value="PANTOATE--BETA-ALANINE LIGASE"/>
    <property type="match status" value="1"/>
</dbReference>
<organism evidence="10 11">
    <name type="scientific">Corynebacterium tuberculostearicum</name>
    <dbReference type="NCBI Taxonomy" id="38304"/>
    <lineage>
        <taxon>Bacteria</taxon>
        <taxon>Bacillati</taxon>
        <taxon>Actinomycetota</taxon>
        <taxon>Actinomycetes</taxon>
        <taxon>Mycobacteriales</taxon>
        <taxon>Corynebacteriaceae</taxon>
        <taxon>Corynebacterium</taxon>
    </lineage>
</organism>
<dbReference type="EMBL" id="JAVBIB010000007">
    <property type="protein sequence ID" value="MDV2419260.1"/>
    <property type="molecule type" value="Genomic_DNA"/>
</dbReference>
<proteinExistence type="inferred from homology"/>
<dbReference type="InterPro" id="IPR014729">
    <property type="entry name" value="Rossmann-like_a/b/a_fold"/>
</dbReference>
<comment type="catalytic activity">
    <reaction evidence="8">
        <text>(R)-pantoate + beta-alanine + ATP = (R)-pantothenate + AMP + diphosphate + H(+)</text>
        <dbReference type="Rhea" id="RHEA:10912"/>
        <dbReference type="ChEBI" id="CHEBI:15378"/>
        <dbReference type="ChEBI" id="CHEBI:15980"/>
        <dbReference type="ChEBI" id="CHEBI:29032"/>
        <dbReference type="ChEBI" id="CHEBI:30616"/>
        <dbReference type="ChEBI" id="CHEBI:33019"/>
        <dbReference type="ChEBI" id="CHEBI:57966"/>
        <dbReference type="ChEBI" id="CHEBI:456215"/>
        <dbReference type="EC" id="6.3.2.1"/>
    </reaction>
</comment>
<dbReference type="RefSeq" id="WP_296182802.1">
    <property type="nucleotide sequence ID" value="NZ_JAVBIB010000007.1"/>
</dbReference>
<protein>
    <recommendedName>
        <fullName evidence="3">pantoate--beta-alanine ligase (AMP-forming)</fullName>
        <ecNumber evidence="3">6.3.2.1</ecNumber>
    </recommendedName>
</protein>
<comment type="caution">
    <text evidence="10">The sequence shown here is derived from an EMBL/GenBank/DDBJ whole genome shotgun (WGS) entry which is preliminary data.</text>
</comment>
<evidence type="ECO:0000256" key="6">
    <source>
        <dbReference type="ARBA" id="ARBA00022741"/>
    </source>
</evidence>
<dbReference type="SUPFAM" id="SSF52374">
    <property type="entry name" value="Nucleotidylyl transferase"/>
    <property type="match status" value="1"/>
</dbReference>
<keyword evidence="7" id="KW-0067">ATP-binding</keyword>
<dbReference type="Gene3D" id="3.30.1300.10">
    <property type="entry name" value="Pantoate-beta-alanine ligase, C-terminal domain"/>
    <property type="match status" value="1"/>
</dbReference>
<dbReference type="InterPro" id="IPR042176">
    <property type="entry name" value="Pantoate_ligase_C"/>
</dbReference>
<dbReference type="GO" id="GO:0015940">
    <property type="term" value="P:pantothenate biosynthetic process"/>
    <property type="evidence" value="ECO:0007669"/>
    <property type="project" value="UniProtKB-KW"/>
</dbReference>
<dbReference type="GO" id="GO:0004592">
    <property type="term" value="F:pantoate-beta-alanine ligase activity"/>
    <property type="evidence" value="ECO:0007669"/>
    <property type="project" value="UniProtKB-EC"/>
</dbReference>
<evidence type="ECO:0000313" key="10">
    <source>
        <dbReference type="EMBL" id="MDV2419260.1"/>
    </source>
</evidence>
<evidence type="ECO:0000256" key="5">
    <source>
        <dbReference type="ARBA" id="ARBA00022655"/>
    </source>
</evidence>
<dbReference type="AlphaFoldDB" id="A0AAE4NKG0"/>
<evidence type="ECO:0000256" key="8">
    <source>
        <dbReference type="ARBA" id="ARBA00048258"/>
    </source>
</evidence>
<comment type="similarity">
    <text evidence="2">Belongs to the pantothenate synthetase family.</text>
</comment>
<evidence type="ECO:0000256" key="3">
    <source>
        <dbReference type="ARBA" id="ARBA00012219"/>
    </source>
</evidence>
<dbReference type="Proteomes" id="UP001185706">
    <property type="component" value="Unassembled WGS sequence"/>
</dbReference>
<feature type="compositionally biased region" description="Polar residues" evidence="9">
    <location>
        <begin position="291"/>
        <end position="300"/>
    </location>
</feature>
<evidence type="ECO:0000256" key="9">
    <source>
        <dbReference type="SAM" id="MobiDB-lite"/>
    </source>
</evidence>
<name>A0AAE4NKG0_9CORY</name>
<reference evidence="10" key="1">
    <citation type="submission" date="2023-08" db="EMBL/GenBank/DDBJ databases">
        <title>Genomic characterization of the C. tuberculostearicum species complex, a ubiquitous member of the human skin microbiome.</title>
        <authorList>
            <person name="Ahmed N."/>
            <person name="Deming C."/>
            <person name="Conlan S."/>
            <person name="Segre J."/>
        </authorList>
    </citation>
    <scope>NUCLEOTIDE SEQUENCE</scope>
    <source>
        <strain evidence="10">CTNIH22</strain>
    </source>
</reference>
<evidence type="ECO:0000256" key="1">
    <source>
        <dbReference type="ARBA" id="ARBA00004990"/>
    </source>
</evidence>